<name>A0A8J3DDT8_9BACT</name>
<comment type="caution">
    <text evidence="1">The sequence shown here is derived from an EMBL/GenBank/DDBJ whole genome shotgun (WGS) entry which is preliminary data.</text>
</comment>
<dbReference type="SUPFAM" id="SSF48452">
    <property type="entry name" value="TPR-like"/>
    <property type="match status" value="1"/>
</dbReference>
<protein>
    <submittedName>
        <fullName evidence="1">Uncharacterized protein</fullName>
    </submittedName>
</protein>
<proteinExistence type="predicted"/>
<sequence>MRRRVRENAVIGGGTILNHPTADVLDAYEPGDKRKQATIVTSYVTANYKTVKIFFVKKFLDPAMNSVQETDTNYPVLRYPDVLLM</sequence>
<dbReference type="InterPro" id="IPR011990">
    <property type="entry name" value="TPR-like_helical_dom_sf"/>
</dbReference>
<dbReference type="EMBL" id="BMXF01000007">
    <property type="protein sequence ID" value="GHB86841.1"/>
    <property type="molecule type" value="Genomic_DNA"/>
</dbReference>
<evidence type="ECO:0000313" key="1">
    <source>
        <dbReference type="EMBL" id="GHB86841.1"/>
    </source>
</evidence>
<keyword evidence="2" id="KW-1185">Reference proteome</keyword>
<reference evidence="1 2" key="1">
    <citation type="journal article" date="2014" name="Int. J. Syst. Evol. Microbiol.">
        <title>Complete genome sequence of Corynebacterium casei LMG S-19264T (=DSM 44701T), isolated from a smear-ripened cheese.</title>
        <authorList>
            <consortium name="US DOE Joint Genome Institute (JGI-PGF)"/>
            <person name="Walter F."/>
            <person name="Albersmeier A."/>
            <person name="Kalinowski J."/>
            <person name="Ruckert C."/>
        </authorList>
    </citation>
    <scope>NUCLEOTIDE SEQUENCE [LARGE SCALE GENOMIC DNA]</scope>
    <source>
        <strain evidence="1 2">KCTC 12866</strain>
    </source>
</reference>
<accession>A0A8J3DDT8</accession>
<evidence type="ECO:0000313" key="2">
    <source>
        <dbReference type="Proteomes" id="UP000598271"/>
    </source>
</evidence>
<gene>
    <name evidence="1" type="ORF">GCM10007390_48230</name>
</gene>
<organism evidence="1 2">
    <name type="scientific">Persicitalea jodogahamensis</name>
    <dbReference type="NCBI Taxonomy" id="402147"/>
    <lineage>
        <taxon>Bacteria</taxon>
        <taxon>Pseudomonadati</taxon>
        <taxon>Bacteroidota</taxon>
        <taxon>Cytophagia</taxon>
        <taxon>Cytophagales</taxon>
        <taxon>Spirosomataceae</taxon>
        <taxon>Persicitalea</taxon>
    </lineage>
</organism>
<dbReference type="AlphaFoldDB" id="A0A8J3DDT8"/>
<dbReference type="Gene3D" id="1.25.40.390">
    <property type="match status" value="1"/>
</dbReference>
<dbReference type="Proteomes" id="UP000598271">
    <property type="component" value="Unassembled WGS sequence"/>
</dbReference>
<dbReference type="RefSeq" id="WP_189568402.1">
    <property type="nucleotide sequence ID" value="NZ_BMXF01000007.1"/>
</dbReference>